<protein>
    <submittedName>
        <fullName evidence="2">Uncharacterized protein</fullName>
    </submittedName>
</protein>
<feature type="region of interest" description="Disordered" evidence="1">
    <location>
        <begin position="1"/>
        <end position="25"/>
    </location>
</feature>
<dbReference type="Proteomes" id="UP000269721">
    <property type="component" value="Unassembled WGS sequence"/>
</dbReference>
<gene>
    <name evidence="2" type="ORF">BDK51DRAFT_45961</name>
</gene>
<evidence type="ECO:0000313" key="3">
    <source>
        <dbReference type="Proteomes" id="UP000269721"/>
    </source>
</evidence>
<name>A0A4P9VX81_9FUNG</name>
<organism evidence="2 3">
    <name type="scientific">Blyttiomyces helicus</name>
    <dbReference type="NCBI Taxonomy" id="388810"/>
    <lineage>
        <taxon>Eukaryota</taxon>
        <taxon>Fungi</taxon>
        <taxon>Fungi incertae sedis</taxon>
        <taxon>Chytridiomycota</taxon>
        <taxon>Chytridiomycota incertae sedis</taxon>
        <taxon>Chytridiomycetes</taxon>
        <taxon>Chytridiomycetes incertae sedis</taxon>
        <taxon>Blyttiomyces</taxon>
    </lineage>
</organism>
<evidence type="ECO:0000313" key="2">
    <source>
        <dbReference type="EMBL" id="RKO82888.1"/>
    </source>
</evidence>
<reference evidence="3" key="1">
    <citation type="journal article" date="2018" name="Nat. Microbiol.">
        <title>Leveraging single-cell genomics to expand the fungal tree of life.</title>
        <authorList>
            <person name="Ahrendt S.R."/>
            <person name="Quandt C.A."/>
            <person name="Ciobanu D."/>
            <person name="Clum A."/>
            <person name="Salamov A."/>
            <person name="Andreopoulos B."/>
            <person name="Cheng J.F."/>
            <person name="Woyke T."/>
            <person name="Pelin A."/>
            <person name="Henrissat B."/>
            <person name="Reynolds N.K."/>
            <person name="Benny G.L."/>
            <person name="Smith M.E."/>
            <person name="James T.Y."/>
            <person name="Grigoriev I.V."/>
        </authorList>
    </citation>
    <scope>NUCLEOTIDE SEQUENCE [LARGE SCALE GENOMIC DNA]</scope>
</reference>
<evidence type="ECO:0000256" key="1">
    <source>
        <dbReference type="SAM" id="MobiDB-lite"/>
    </source>
</evidence>
<feature type="compositionally biased region" description="Low complexity" evidence="1">
    <location>
        <begin position="1"/>
        <end position="14"/>
    </location>
</feature>
<proteinExistence type="predicted"/>
<sequence length="139" mass="14827">MLRALASAPSAPSADSPPLPPFRPAPLRAPTGGIENLLQIPYTSTHPAPAPSLCWPLSALCILVVAAAGLELLRGNDRAAAADEMRRDVVELILPELDSMARVWPVAMRYCMRLRQIVFETVGEGVGARFVVEGAGRVC</sequence>
<dbReference type="EMBL" id="ML001953">
    <property type="protein sequence ID" value="RKO82888.1"/>
    <property type="molecule type" value="Genomic_DNA"/>
</dbReference>
<keyword evidence="3" id="KW-1185">Reference proteome</keyword>
<dbReference type="AlphaFoldDB" id="A0A4P9VX81"/>
<feature type="compositionally biased region" description="Pro residues" evidence="1">
    <location>
        <begin position="15"/>
        <end position="24"/>
    </location>
</feature>
<accession>A0A4P9VX81</accession>